<gene>
    <name evidence="2" type="ORF">GLW00_14940</name>
</gene>
<dbReference type="RefSeq" id="WP_160915407.1">
    <property type="nucleotide sequence ID" value="NZ_WMFA01000006.1"/>
</dbReference>
<dbReference type="AlphaFoldDB" id="A0A845FEV1"/>
<dbReference type="GeneID" id="78008304"/>
<evidence type="ECO:0000313" key="3">
    <source>
        <dbReference type="Proteomes" id="UP000450457"/>
    </source>
</evidence>
<reference evidence="2 3" key="1">
    <citation type="submission" date="2019-11" db="EMBL/GenBank/DDBJ databases">
        <title>Genome sequences of 17 halophilic strains isolated from different environments.</title>
        <authorList>
            <person name="Furrow R.E."/>
        </authorList>
    </citation>
    <scope>NUCLEOTIDE SEQUENCE [LARGE SCALE GENOMIC DNA]</scope>
    <source>
        <strain evidence="2 3">SL-4</strain>
    </source>
</reference>
<organism evidence="2 3">
    <name type="scientific">Halobacillus litoralis</name>
    <dbReference type="NCBI Taxonomy" id="45668"/>
    <lineage>
        <taxon>Bacteria</taxon>
        <taxon>Bacillati</taxon>
        <taxon>Bacillota</taxon>
        <taxon>Bacilli</taxon>
        <taxon>Bacillales</taxon>
        <taxon>Bacillaceae</taxon>
        <taxon>Halobacillus</taxon>
    </lineage>
</organism>
<name>A0A845FEV1_9BACI</name>
<dbReference type="EMBL" id="WMFA01000006">
    <property type="protein sequence ID" value="MYL72156.1"/>
    <property type="molecule type" value="Genomic_DNA"/>
</dbReference>
<feature type="compositionally biased region" description="Basic and acidic residues" evidence="1">
    <location>
        <begin position="8"/>
        <end position="25"/>
    </location>
</feature>
<evidence type="ECO:0000256" key="1">
    <source>
        <dbReference type="SAM" id="MobiDB-lite"/>
    </source>
</evidence>
<comment type="caution">
    <text evidence="2">The sequence shown here is derived from an EMBL/GenBank/DDBJ whole genome shotgun (WGS) entry which is preliminary data.</text>
</comment>
<proteinExistence type="predicted"/>
<protein>
    <submittedName>
        <fullName evidence="2">Uncharacterized protein</fullName>
    </submittedName>
</protein>
<feature type="region of interest" description="Disordered" evidence="1">
    <location>
        <begin position="1"/>
        <end position="25"/>
    </location>
</feature>
<dbReference type="Proteomes" id="UP000450457">
    <property type="component" value="Unassembled WGS sequence"/>
</dbReference>
<accession>A0A845FEV1</accession>
<evidence type="ECO:0000313" key="2">
    <source>
        <dbReference type="EMBL" id="MYL72156.1"/>
    </source>
</evidence>
<sequence length="51" mass="5715">MKSFSKKNRQETITESAKDEKGKPDHVVEMHVAKNSAVQVVVSEGIVQIYI</sequence>